<comment type="similarity">
    <text evidence="1 2">Belongs to the enoyl-CoA hydratase/isomerase family.</text>
</comment>
<dbReference type="PROSITE" id="PS00166">
    <property type="entry name" value="ENOYL_COA_HYDRATASE"/>
    <property type="match status" value="1"/>
</dbReference>
<dbReference type="RefSeq" id="WP_205627098.1">
    <property type="nucleotide sequence ID" value="NZ_CP011125.1"/>
</dbReference>
<dbReference type="Pfam" id="PF00378">
    <property type="entry name" value="ECH_1"/>
    <property type="match status" value="1"/>
</dbReference>
<dbReference type="InterPro" id="IPR001753">
    <property type="entry name" value="Enoyl-CoA_hydra/iso"/>
</dbReference>
<dbReference type="KEGG" id="samy:DB32_006628"/>
<protein>
    <submittedName>
        <fullName evidence="3">Enoyl-CoA hydratase</fullName>
    </submittedName>
</protein>
<dbReference type="GO" id="GO:0003824">
    <property type="term" value="F:catalytic activity"/>
    <property type="evidence" value="ECO:0007669"/>
    <property type="project" value="InterPro"/>
</dbReference>
<evidence type="ECO:0000256" key="2">
    <source>
        <dbReference type="RuleBase" id="RU003707"/>
    </source>
</evidence>
<dbReference type="PANTHER" id="PTHR43459">
    <property type="entry name" value="ENOYL-COA HYDRATASE"/>
    <property type="match status" value="1"/>
</dbReference>
<evidence type="ECO:0000256" key="1">
    <source>
        <dbReference type="ARBA" id="ARBA00005254"/>
    </source>
</evidence>
<dbReference type="InterPro" id="IPR014748">
    <property type="entry name" value="Enoyl-CoA_hydra_C"/>
</dbReference>
<gene>
    <name evidence="3" type="ORF">DB32_006628</name>
</gene>
<name>A0A0F6SGY0_9BACT</name>
<dbReference type="Gene3D" id="3.90.226.10">
    <property type="entry name" value="2-enoyl-CoA Hydratase, Chain A, domain 1"/>
    <property type="match status" value="1"/>
</dbReference>
<dbReference type="STRING" id="927083.DB32_006628"/>
<dbReference type="PANTHER" id="PTHR43459:SF1">
    <property type="entry name" value="EG:BACN32G11.4 PROTEIN"/>
    <property type="match status" value="1"/>
</dbReference>
<dbReference type="Gene3D" id="1.10.12.10">
    <property type="entry name" value="Lyase 2-enoyl-coa Hydratase, Chain A, domain 2"/>
    <property type="match status" value="1"/>
</dbReference>
<dbReference type="AlphaFoldDB" id="A0A0F6SGY0"/>
<organism evidence="3 4">
    <name type="scientific">Sandaracinus amylolyticus</name>
    <dbReference type="NCBI Taxonomy" id="927083"/>
    <lineage>
        <taxon>Bacteria</taxon>
        <taxon>Pseudomonadati</taxon>
        <taxon>Myxococcota</taxon>
        <taxon>Polyangia</taxon>
        <taxon>Polyangiales</taxon>
        <taxon>Sandaracinaceae</taxon>
        <taxon>Sandaracinus</taxon>
    </lineage>
</organism>
<evidence type="ECO:0000313" key="4">
    <source>
        <dbReference type="Proteomes" id="UP000034883"/>
    </source>
</evidence>
<dbReference type="EMBL" id="CP011125">
    <property type="protein sequence ID" value="AKF09479.1"/>
    <property type="molecule type" value="Genomic_DNA"/>
</dbReference>
<dbReference type="Proteomes" id="UP000034883">
    <property type="component" value="Chromosome"/>
</dbReference>
<dbReference type="CDD" id="cd06558">
    <property type="entry name" value="crotonase-like"/>
    <property type="match status" value="1"/>
</dbReference>
<sequence>MSHEPKVHLERDEHGVVTLILDDAKRRNAMTPELGGALAARVRELVKDETVRAVVLTGAGGAFSGGGDLAMLERLRAVSAAEAESFMLDFYARYLSITQLAVPTLAAIEGPAIGAGLCVALACDLCVVDEDAKLALNFAKLGLHPGMGATYLAPLRAGAMRGAELLYTGRRFDGREAVRLGLALEAVKASDVRARAVAIAREIATAAPLAIRGLHRVMGIDRGALMAALAHEAREQAVSYASADLGEGLRAASEKRAARFEGR</sequence>
<proteinExistence type="inferred from homology"/>
<evidence type="ECO:0000313" key="3">
    <source>
        <dbReference type="EMBL" id="AKF09479.1"/>
    </source>
</evidence>
<dbReference type="SUPFAM" id="SSF52096">
    <property type="entry name" value="ClpP/crotonase"/>
    <property type="match status" value="1"/>
</dbReference>
<reference evidence="3 4" key="1">
    <citation type="submission" date="2015-03" db="EMBL/GenBank/DDBJ databases">
        <title>Genome assembly of Sandaracinus amylolyticus DSM 53668.</title>
        <authorList>
            <person name="Sharma G."/>
            <person name="Subramanian S."/>
        </authorList>
    </citation>
    <scope>NUCLEOTIDE SEQUENCE [LARGE SCALE GENOMIC DNA]</scope>
    <source>
        <strain evidence="3 4">DSM 53668</strain>
    </source>
</reference>
<dbReference type="InterPro" id="IPR029045">
    <property type="entry name" value="ClpP/crotonase-like_dom_sf"/>
</dbReference>
<dbReference type="InterPro" id="IPR018376">
    <property type="entry name" value="Enoyl-CoA_hyd/isom_CS"/>
</dbReference>
<keyword evidence="4" id="KW-1185">Reference proteome</keyword>
<accession>A0A0F6SGY0</accession>